<comment type="caution">
    <text evidence="1">The sequence shown here is derived from an EMBL/GenBank/DDBJ whole genome shotgun (WGS) entry which is preliminary data.</text>
</comment>
<evidence type="ECO:0000313" key="2">
    <source>
        <dbReference type="Proteomes" id="UP001177021"/>
    </source>
</evidence>
<keyword evidence="2" id="KW-1185">Reference proteome</keyword>
<proteinExistence type="predicted"/>
<organism evidence="1 2">
    <name type="scientific">Trifolium pratense</name>
    <name type="common">Red clover</name>
    <dbReference type="NCBI Taxonomy" id="57577"/>
    <lineage>
        <taxon>Eukaryota</taxon>
        <taxon>Viridiplantae</taxon>
        <taxon>Streptophyta</taxon>
        <taxon>Embryophyta</taxon>
        <taxon>Tracheophyta</taxon>
        <taxon>Spermatophyta</taxon>
        <taxon>Magnoliopsida</taxon>
        <taxon>eudicotyledons</taxon>
        <taxon>Gunneridae</taxon>
        <taxon>Pentapetalae</taxon>
        <taxon>rosids</taxon>
        <taxon>fabids</taxon>
        <taxon>Fabales</taxon>
        <taxon>Fabaceae</taxon>
        <taxon>Papilionoideae</taxon>
        <taxon>50 kb inversion clade</taxon>
        <taxon>NPAAA clade</taxon>
        <taxon>Hologalegina</taxon>
        <taxon>IRL clade</taxon>
        <taxon>Trifolieae</taxon>
        <taxon>Trifolium</taxon>
    </lineage>
</organism>
<gene>
    <name evidence="1" type="ORF">MILVUS5_LOCUS8917</name>
</gene>
<evidence type="ECO:0000313" key="1">
    <source>
        <dbReference type="EMBL" id="CAJ2638769.1"/>
    </source>
</evidence>
<dbReference type="EMBL" id="CASHSV030000024">
    <property type="protein sequence ID" value="CAJ2638769.1"/>
    <property type="molecule type" value="Genomic_DNA"/>
</dbReference>
<protein>
    <submittedName>
        <fullName evidence="1">Uncharacterized protein</fullName>
    </submittedName>
</protein>
<reference evidence="1" key="1">
    <citation type="submission" date="2023-10" db="EMBL/GenBank/DDBJ databases">
        <authorList>
            <person name="Rodriguez Cubillos JULIANA M."/>
            <person name="De Vega J."/>
        </authorList>
    </citation>
    <scope>NUCLEOTIDE SEQUENCE</scope>
</reference>
<name>A0ACB0J466_TRIPR</name>
<accession>A0ACB0J466</accession>
<sequence length="138" mass="15758">MMKSEINMLGVNNHVMKGKRQSKKNKKEVKVTYISSPMKVKTSASNFRALVQELTGQDSNVADMFVEVNAEGFHVDDVQNNQKSSSQQWSSDNNSSEGFMPENSTWMKFGDDYNFRSSMESLNGQLEYDFLSFDMIQI</sequence>
<dbReference type="Proteomes" id="UP001177021">
    <property type="component" value="Unassembled WGS sequence"/>
</dbReference>